<evidence type="ECO:0000313" key="1">
    <source>
        <dbReference type="EMBL" id="EPA06589.1"/>
    </source>
</evidence>
<reference evidence="1 2" key="1">
    <citation type="journal article" date="2012" name="J. Bacteriol.">
        <title>Genome Sequence of "Candidatus Nitrosoarchaeum limnia" BG20, a Low-Salinity Ammonia-Oxidizing Archaeon from the San Francisco Bay Estuary.</title>
        <authorList>
            <person name="Mosier A.C."/>
            <person name="Allen E.E."/>
            <person name="Kim M."/>
            <person name="Ferriera S."/>
            <person name="Francis C.A."/>
        </authorList>
    </citation>
    <scope>NUCLEOTIDE SEQUENCE [LARGE SCALE GENOMIC DNA]</scope>
    <source>
        <strain evidence="1 2">BG20</strain>
    </source>
</reference>
<organism evidence="1 2">
    <name type="scientific">Candidatus Nitrosarchaeum limnium BG20</name>
    <dbReference type="NCBI Taxonomy" id="859192"/>
    <lineage>
        <taxon>Archaea</taxon>
        <taxon>Nitrososphaerota</taxon>
        <taxon>Nitrososphaeria</taxon>
        <taxon>Nitrosopumilales</taxon>
        <taxon>Nitrosopumilaceae</taxon>
        <taxon>Nitrosarchaeum</taxon>
    </lineage>
</organism>
<protein>
    <submittedName>
        <fullName evidence="1">Uncharacterized protein</fullName>
    </submittedName>
</protein>
<dbReference type="Proteomes" id="UP000014065">
    <property type="component" value="Unassembled WGS sequence"/>
</dbReference>
<proteinExistence type="predicted"/>
<dbReference type="AlphaFoldDB" id="S2EWN0"/>
<comment type="caution">
    <text evidence="1">The sequence shown here is derived from an EMBL/GenBank/DDBJ whole genome shotgun (WGS) entry which is preliminary data.</text>
</comment>
<keyword evidence="2" id="KW-1185">Reference proteome</keyword>
<sequence length="51" mass="5998">MDKSLLKPEITIELTSFKKTSFQYLINIVHKLIMPIPIEITKMFIKYAKSL</sequence>
<name>S2EWN0_9ARCH</name>
<dbReference type="EMBL" id="AHJG01000034">
    <property type="protein sequence ID" value="EPA06589.1"/>
    <property type="molecule type" value="Genomic_DNA"/>
</dbReference>
<accession>S2EWN0</accession>
<evidence type="ECO:0000313" key="2">
    <source>
        <dbReference type="Proteomes" id="UP000014065"/>
    </source>
</evidence>
<gene>
    <name evidence="1" type="ORF">BG20_I0756</name>
</gene>